<dbReference type="PANTHER" id="PTHR43235:SF1">
    <property type="entry name" value="GLUTAMINE AMIDOTRANSFERASE PB2B2.05-RELATED"/>
    <property type="match status" value="1"/>
</dbReference>
<evidence type="ECO:0000313" key="2">
    <source>
        <dbReference type="Proteomes" id="UP000315343"/>
    </source>
</evidence>
<comment type="caution">
    <text evidence="1">The sequence shown here is derived from an EMBL/GenBank/DDBJ whole genome shotgun (WGS) entry which is preliminary data.</text>
</comment>
<dbReference type="GO" id="GO:0033969">
    <property type="term" value="F:gamma-glutamyl-gamma-aminobutyrate hydrolase activity"/>
    <property type="evidence" value="ECO:0007669"/>
    <property type="project" value="TreeGrafter"/>
</dbReference>
<dbReference type="InterPro" id="IPR044668">
    <property type="entry name" value="PuuD-like"/>
</dbReference>
<reference evidence="1 2" key="1">
    <citation type="submission" date="2019-07" db="EMBL/GenBank/DDBJ databases">
        <title>Genomic Encyclopedia of Type Strains, Phase I: the one thousand microbial genomes (KMG-I) project.</title>
        <authorList>
            <person name="Kyrpides N."/>
        </authorList>
    </citation>
    <scope>NUCLEOTIDE SEQUENCE [LARGE SCALE GENOMIC DNA]</scope>
    <source>
        <strain evidence="1 2">DSM 13558</strain>
    </source>
</reference>
<dbReference type="Proteomes" id="UP000315343">
    <property type="component" value="Unassembled WGS sequence"/>
</dbReference>
<dbReference type="InterPro" id="IPR011697">
    <property type="entry name" value="Peptidase_C26"/>
</dbReference>
<dbReference type="GO" id="GO:0016740">
    <property type="term" value="F:transferase activity"/>
    <property type="evidence" value="ECO:0007669"/>
    <property type="project" value="UniProtKB-KW"/>
</dbReference>
<proteinExistence type="predicted"/>
<dbReference type="InterPro" id="IPR029062">
    <property type="entry name" value="Class_I_gatase-like"/>
</dbReference>
<dbReference type="PROSITE" id="PS51273">
    <property type="entry name" value="GATASE_TYPE_1"/>
    <property type="match status" value="1"/>
</dbReference>
<accession>A0A562J3A1</accession>
<dbReference type="SUPFAM" id="SSF52317">
    <property type="entry name" value="Class I glutamine amidotransferase-like"/>
    <property type="match status" value="1"/>
</dbReference>
<keyword evidence="2" id="KW-1185">Reference proteome</keyword>
<sequence length="243" mass="27503">MNTIIGITADKIMEDGFYYEKVNESNLNAVFQHGGVPVILPITEDEKTIEKYLSFVDGIYFTGGGDINPLLFGEEPIRQIGAIDYDRDAFEVKLYKHAAAKNMPMLGICRGQQIMNIAAGGTLYQDIYTQRQNTNGHSPKFTFGGYEHHTVNLLKDSMIFNILKTDKIKTNSFHHQAVKDVADDYIATAFTEDGIIECIESAELDFALGIQWHPEIMFERYPVFCNIFISFIEASKTYSLKKN</sequence>
<dbReference type="Pfam" id="PF07722">
    <property type="entry name" value="Peptidase_C26"/>
    <property type="match status" value="1"/>
</dbReference>
<dbReference type="FunFam" id="3.40.50.880:FF:000030">
    <property type="entry name" value="Gamma-glutamyl-gamma-aminobutyrate hydrolase PuuD"/>
    <property type="match status" value="1"/>
</dbReference>
<dbReference type="OrthoDB" id="9813383at2"/>
<dbReference type="GO" id="GO:0006598">
    <property type="term" value="P:polyamine catabolic process"/>
    <property type="evidence" value="ECO:0007669"/>
    <property type="project" value="TreeGrafter"/>
</dbReference>
<evidence type="ECO:0000313" key="1">
    <source>
        <dbReference type="EMBL" id="TWH77573.1"/>
    </source>
</evidence>
<keyword evidence="1" id="KW-0315">Glutamine amidotransferase</keyword>
<dbReference type="EMBL" id="VLKH01000013">
    <property type="protein sequence ID" value="TWH77573.1"/>
    <property type="molecule type" value="Genomic_DNA"/>
</dbReference>
<name>A0A562J3A1_9FIRM</name>
<organism evidence="1 2">
    <name type="scientific">Sedimentibacter saalensis</name>
    <dbReference type="NCBI Taxonomy" id="130788"/>
    <lineage>
        <taxon>Bacteria</taxon>
        <taxon>Bacillati</taxon>
        <taxon>Bacillota</taxon>
        <taxon>Tissierellia</taxon>
        <taxon>Sedimentibacter</taxon>
    </lineage>
</organism>
<gene>
    <name evidence="1" type="ORF">LY60_03339</name>
</gene>
<dbReference type="RefSeq" id="WP_145086379.1">
    <property type="nucleotide sequence ID" value="NZ_DAMBUX010000012.1"/>
</dbReference>
<dbReference type="Gene3D" id="3.40.50.880">
    <property type="match status" value="1"/>
</dbReference>
<keyword evidence="1" id="KW-0808">Transferase</keyword>
<dbReference type="AlphaFoldDB" id="A0A562J3A1"/>
<dbReference type="CDD" id="cd01745">
    <property type="entry name" value="GATase1_2"/>
    <property type="match status" value="1"/>
</dbReference>
<dbReference type="PANTHER" id="PTHR43235">
    <property type="entry name" value="GLUTAMINE AMIDOTRANSFERASE PB2B2.05-RELATED"/>
    <property type="match status" value="1"/>
</dbReference>
<dbReference type="GO" id="GO:0005829">
    <property type="term" value="C:cytosol"/>
    <property type="evidence" value="ECO:0007669"/>
    <property type="project" value="TreeGrafter"/>
</dbReference>
<protein>
    <submittedName>
        <fullName evidence="1">Putative glutamine amidotransferase</fullName>
    </submittedName>
</protein>